<dbReference type="InterPro" id="IPR029030">
    <property type="entry name" value="Caspase-like_dom_sf"/>
</dbReference>
<dbReference type="AlphaFoldDB" id="A0AAD9MDJ6"/>
<feature type="domain" description="RRM" evidence="8">
    <location>
        <begin position="252"/>
        <end position="336"/>
    </location>
</feature>
<dbReference type="Proteomes" id="UP001217918">
    <property type="component" value="Unassembled WGS sequence"/>
</dbReference>
<dbReference type="GO" id="GO:0006508">
    <property type="term" value="P:proteolysis"/>
    <property type="evidence" value="ECO:0007669"/>
    <property type="project" value="InterPro"/>
</dbReference>
<evidence type="ECO:0000313" key="10">
    <source>
        <dbReference type="Proteomes" id="UP001217918"/>
    </source>
</evidence>
<feature type="region of interest" description="Disordered" evidence="6">
    <location>
        <begin position="492"/>
        <end position="525"/>
    </location>
</feature>
<gene>
    <name evidence="9" type="ORF">P8C59_005495</name>
</gene>
<dbReference type="GO" id="GO:0006915">
    <property type="term" value="P:apoptotic process"/>
    <property type="evidence" value="ECO:0007669"/>
    <property type="project" value="UniProtKB-KW"/>
</dbReference>
<evidence type="ECO:0000256" key="4">
    <source>
        <dbReference type="ARBA" id="ARBA00023145"/>
    </source>
</evidence>
<dbReference type="SUPFAM" id="SSF54928">
    <property type="entry name" value="RNA-binding domain, RBD"/>
    <property type="match status" value="1"/>
</dbReference>
<evidence type="ECO:0000313" key="9">
    <source>
        <dbReference type="EMBL" id="KAK2071040.1"/>
    </source>
</evidence>
<dbReference type="InterPro" id="IPR012677">
    <property type="entry name" value="Nucleotide-bd_a/b_plait_sf"/>
</dbReference>
<keyword evidence="5" id="KW-0694">RNA-binding</keyword>
<keyword evidence="7" id="KW-0732">Signal</keyword>
<comment type="similarity">
    <text evidence="1">Belongs to the peptidase C14B family.</text>
</comment>
<organism evidence="9 10">
    <name type="scientific">Phyllachora maydis</name>
    <dbReference type="NCBI Taxonomy" id="1825666"/>
    <lineage>
        <taxon>Eukaryota</taxon>
        <taxon>Fungi</taxon>
        <taxon>Dikarya</taxon>
        <taxon>Ascomycota</taxon>
        <taxon>Pezizomycotina</taxon>
        <taxon>Sordariomycetes</taxon>
        <taxon>Sordariomycetidae</taxon>
        <taxon>Phyllachorales</taxon>
        <taxon>Phyllachoraceae</taxon>
        <taxon>Phyllachora</taxon>
    </lineage>
</organism>
<comment type="caution">
    <text evidence="9">The sequence shown here is derived from an EMBL/GenBank/DDBJ whole genome shotgun (WGS) entry which is preliminary data.</text>
</comment>
<evidence type="ECO:0000259" key="8">
    <source>
        <dbReference type="PROSITE" id="PS50102"/>
    </source>
</evidence>
<dbReference type="InterPro" id="IPR005103">
    <property type="entry name" value="AA9_LPMO"/>
</dbReference>
<dbReference type="PANTHER" id="PTHR48104">
    <property type="entry name" value="METACASPASE-4"/>
    <property type="match status" value="1"/>
</dbReference>
<evidence type="ECO:0000256" key="2">
    <source>
        <dbReference type="ARBA" id="ARBA00022703"/>
    </source>
</evidence>
<evidence type="ECO:0000256" key="5">
    <source>
        <dbReference type="PROSITE-ProRule" id="PRU00176"/>
    </source>
</evidence>
<keyword evidence="10" id="KW-1185">Reference proteome</keyword>
<dbReference type="PANTHER" id="PTHR48104:SF30">
    <property type="entry name" value="METACASPASE-1"/>
    <property type="match status" value="1"/>
</dbReference>
<keyword evidence="4" id="KW-0865">Zymogen</keyword>
<keyword evidence="3" id="KW-0645">Protease</keyword>
<name>A0AAD9MDJ6_9PEZI</name>
<accession>A0AAD9MDJ6</accession>
<dbReference type="CDD" id="cd21175">
    <property type="entry name" value="LPMO_AA9"/>
    <property type="match status" value="1"/>
</dbReference>
<dbReference type="CDD" id="cd00590">
    <property type="entry name" value="RRM_SF"/>
    <property type="match status" value="1"/>
</dbReference>
<evidence type="ECO:0000256" key="7">
    <source>
        <dbReference type="SAM" id="SignalP"/>
    </source>
</evidence>
<evidence type="ECO:0000256" key="6">
    <source>
        <dbReference type="SAM" id="MobiDB-lite"/>
    </source>
</evidence>
<dbReference type="EMBL" id="JAQQPM010000004">
    <property type="protein sequence ID" value="KAK2071040.1"/>
    <property type="molecule type" value="Genomic_DNA"/>
</dbReference>
<dbReference type="GO" id="GO:0003723">
    <property type="term" value="F:RNA binding"/>
    <property type="evidence" value="ECO:0007669"/>
    <property type="project" value="UniProtKB-UniRule"/>
</dbReference>
<dbReference type="Pfam" id="PF00656">
    <property type="entry name" value="Peptidase_C14"/>
    <property type="match status" value="1"/>
</dbReference>
<dbReference type="GO" id="GO:0005737">
    <property type="term" value="C:cytoplasm"/>
    <property type="evidence" value="ECO:0007669"/>
    <property type="project" value="TreeGrafter"/>
</dbReference>
<dbReference type="Gene3D" id="2.70.50.70">
    <property type="match status" value="1"/>
</dbReference>
<sequence length="834" mass="91817">MMRSASVLLALVGAVAAAPHYTFPKISGTSDWQSVRMTSNFQSLQPVVDLTSNDLRCYQMSPGGGGSTSTSKVTAGSTITWSSNKPIFHPGPMSAYMAQVPAGQTAATWDGSGAVWFKVFQDYPTFSESGVTWPSQNKASFDIPIPSCLADTEYLFRIEHVALHEAFIPNGMQFYVACAQLSVSGGSGSATPSDLVAFPGAYKATDPGLFLSIYYNFKSYTPAGPAIRGLEVHSDSQPGDGPVARQKFPYEKQVWVRGLPQNLTAEEFLELVYQQPDLKDLQKPRQYYLKVASGRRDAHAVVHFNDPEAAQRCAKALDHATIQYDNGPYQITAFVPDPNNFLRNRPDYNPSVADHRNWVLVSGLPEGLTVPEVKDNCTGYLKFSQREHAESFLEKYQKEYPEGAPLVFQDKDRLATQQLHVHSNSAGVGPDPDDTPSRATNVFLEHRFVTRHFLFYTKRSEKCLGTQVKDTAPAVTGSRRREATTSTLPKVNGEAITPLPQQGGGYHRGPAPPPPPSETQQFGHGAPQNYTFQYSQCTGRRKALLIGINYFGQEGELRGCINDTKNLSNFLMERHNYKREDMIILTDDQQNPVMQPTRDNILRACQWLVKDAQPNDSLFLHYSGHGGQTEDLDGDEDDGFDEVIYPVDFRQTSHIVDDDLHNIVVKPLQPGVRLTAIFDSCHSGSVLDLPYIYSTKGVLKEPNLAKEAGTGLLSAVQSYAAGDMGGVASTVFKFAKTAFKGDSAYKKTMATKTSPADVIMWSGSKDDQTSADATIASQATGAMSWAFIEALRQNPQQSYVQLLNSIRDVLATKYTQKPQLSCSHPLDTNLLFVM</sequence>
<dbReference type="InterPro" id="IPR035979">
    <property type="entry name" value="RBD_domain_sf"/>
</dbReference>
<reference evidence="9" key="1">
    <citation type="journal article" date="2023" name="Mol. Plant Microbe Interact.">
        <title>Elucidating the Obligate Nature and Biological Capacity of an Invasive Fungal Corn Pathogen.</title>
        <authorList>
            <person name="MacCready J.S."/>
            <person name="Roggenkamp E.M."/>
            <person name="Gdanetz K."/>
            <person name="Chilvers M.I."/>
        </authorList>
    </citation>
    <scope>NUCLEOTIDE SEQUENCE</scope>
    <source>
        <strain evidence="9">PM02</strain>
    </source>
</reference>
<dbReference type="InterPro" id="IPR011600">
    <property type="entry name" value="Pept_C14_caspase"/>
</dbReference>
<proteinExistence type="inferred from homology"/>
<protein>
    <recommendedName>
        <fullName evidence="8">RRM domain-containing protein</fullName>
    </recommendedName>
</protein>
<dbReference type="GO" id="GO:0004197">
    <property type="term" value="F:cysteine-type endopeptidase activity"/>
    <property type="evidence" value="ECO:0007669"/>
    <property type="project" value="InterPro"/>
</dbReference>
<dbReference type="Gene3D" id="3.40.50.12660">
    <property type="match status" value="1"/>
</dbReference>
<keyword evidence="3" id="KW-0378">Hydrolase</keyword>
<dbReference type="Pfam" id="PF00076">
    <property type="entry name" value="RRM_1"/>
    <property type="match status" value="1"/>
</dbReference>
<keyword evidence="2" id="KW-0053">Apoptosis</keyword>
<dbReference type="InterPro" id="IPR050452">
    <property type="entry name" value="Metacaspase"/>
</dbReference>
<feature type="signal peptide" evidence="7">
    <location>
        <begin position="1"/>
        <end position="17"/>
    </location>
</feature>
<evidence type="ECO:0000256" key="3">
    <source>
        <dbReference type="ARBA" id="ARBA00022807"/>
    </source>
</evidence>
<dbReference type="SUPFAM" id="SSF52129">
    <property type="entry name" value="Caspase-like"/>
    <property type="match status" value="1"/>
</dbReference>
<keyword evidence="3" id="KW-0788">Thiol protease</keyword>
<dbReference type="PROSITE" id="PS50102">
    <property type="entry name" value="RRM"/>
    <property type="match status" value="1"/>
</dbReference>
<dbReference type="Pfam" id="PF03443">
    <property type="entry name" value="AA9"/>
    <property type="match status" value="1"/>
</dbReference>
<dbReference type="InterPro" id="IPR000504">
    <property type="entry name" value="RRM_dom"/>
</dbReference>
<feature type="chain" id="PRO_5042207542" description="RRM domain-containing protein" evidence="7">
    <location>
        <begin position="18"/>
        <end position="834"/>
    </location>
</feature>
<dbReference type="Gene3D" id="3.30.70.330">
    <property type="match status" value="1"/>
</dbReference>
<evidence type="ECO:0000256" key="1">
    <source>
        <dbReference type="ARBA" id="ARBA00009005"/>
    </source>
</evidence>